<dbReference type="OrthoDB" id="3800738at2759"/>
<keyword evidence="2" id="KW-1185">Reference proteome</keyword>
<evidence type="ECO:0000313" key="1">
    <source>
        <dbReference type="EMBL" id="OQO10515.1"/>
    </source>
</evidence>
<evidence type="ECO:0000313" key="2">
    <source>
        <dbReference type="Proteomes" id="UP000192596"/>
    </source>
</evidence>
<dbReference type="InParanoid" id="A0A1V8TGL7"/>
<dbReference type="AlphaFoldDB" id="A0A1V8TGL7"/>
<dbReference type="Proteomes" id="UP000192596">
    <property type="component" value="Unassembled WGS sequence"/>
</dbReference>
<proteinExistence type="predicted"/>
<gene>
    <name evidence="1" type="ORF">B0A48_03812</name>
</gene>
<comment type="caution">
    <text evidence="1">The sequence shown here is derived from an EMBL/GenBank/DDBJ whole genome shotgun (WGS) entry which is preliminary data.</text>
</comment>
<evidence type="ECO:0008006" key="3">
    <source>
        <dbReference type="Google" id="ProtNLM"/>
    </source>
</evidence>
<protein>
    <recommendedName>
        <fullName evidence="3">F-box domain-containing protein</fullName>
    </recommendedName>
</protein>
<name>A0A1V8TGL7_9PEZI</name>
<organism evidence="1 2">
    <name type="scientific">Cryoendolithus antarcticus</name>
    <dbReference type="NCBI Taxonomy" id="1507870"/>
    <lineage>
        <taxon>Eukaryota</taxon>
        <taxon>Fungi</taxon>
        <taxon>Dikarya</taxon>
        <taxon>Ascomycota</taxon>
        <taxon>Pezizomycotina</taxon>
        <taxon>Dothideomycetes</taxon>
        <taxon>Dothideomycetidae</taxon>
        <taxon>Cladosporiales</taxon>
        <taxon>Cladosporiaceae</taxon>
        <taxon>Cryoendolithus</taxon>
    </lineage>
</organism>
<reference evidence="2" key="1">
    <citation type="submission" date="2017-03" db="EMBL/GenBank/DDBJ databases">
        <title>Genomes of endolithic fungi from Antarctica.</title>
        <authorList>
            <person name="Coleine C."/>
            <person name="Masonjones S."/>
            <person name="Stajich J.E."/>
        </authorList>
    </citation>
    <scope>NUCLEOTIDE SEQUENCE [LARGE SCALE GENOMIC DNA]</scope>
    <source>
        <strain evidence="2">CCFEE 5527</strain>
    </source>
</reference>
<dbReference type="EMBL" id="NAJO01000008">
    <property type="protein sequence ID" value="OQO10515.1"/>
    <property type="molecule type" value="Genomic_DNA"/>
</dbReference>
<sequence>MAATDAVLGIPELLGNILLQLDSWKEPFVLLRVSRTFKATIEDSKQLQHKMWLLPQATHPPGVPLWDGLNPLLGQLKLRNMDQDLSYRPAKGAKWWVRVALAAHSRMFFHLGIRPDTAAQHTSQLIASDDTFHIGSWRRTKCCSMSGFAAVVVIGYSSRRGFGDDDDIDFDVTRDMTLGELLDELHAITGRVDANVWRDGAETG</sequence>
<accession>A0A1V8TGL7</accession>